<proteinExistence type="inferred from homology"/>
<feature type="transmembrane region" description="Helical" evidence="5">
    <location>
        <begin position="294"/>
        <end position="318"/>
    </location>
</feature>
<dbReference type="Pfam" id="PF01566">
    <property type="entry name" value="Nramp"/>
    <property type="match status" value="2"/>
</dbReference>
<evidence type="ECO:0000313" key="7">
    <source>
        <dbReference type="Proteomes" id="UP000191144"/>
    </source>
</evidence>
<feature type="transmembrane region" description="Helical" evidence="5">
    <location>
        <begin position="185"/>
        <end position="210"/>
    </location>
</feature>
<evidence type="ECO:0000313" key="6">
    <source>
        <dbReference type="EMBL" id="SCU96148.1"/>
    </source>
</evidence>
<feature type="transmembrane region" description="Helical" evidence="5">
    <location>
        <begin position="104"/>
        <end position="122"/>
    </location>
</feature>
<keyword evidence="2 5" id="KW-0812">Transmembrane</keyword>
<dbReference type="GO" id="GO:0015086">
    <property type="term" value="F:cadmium ion transmembrane transporter activity"/>
    <property type="evidence" value="ECO:0007669"/>
    <property type="project" value="TreeGrafter"/>
</dbReference>
<dbReference type="HAMAP" id="MF_00221">
    <property type="entry name" value="NRAMP"/>
    <property type="match status" value="1"/>
</dbReference>
<gene>
    <name evidence="6" type="ORF">LAME_0F15082G</name>
</gene>
<dbReference type="EMBL" id="LT598477">
    <property type="protein sequence ID" value="SCU96148.1"/>
    <property type="molecule type" value="Genomic_DNA"/>
</dbReference>
<feature type="transmembrane region" description="Helical" evidence="5">
    <location>
        <begin position="216"/>
        <end position="236"/>
    </location>
</feature>
<dbReference type="PANTHER" id="PTHR11706:SF101">
    <property type="entry name" value="MANGANESE TRANSPORTER SMF1"/>
    <property type="match status" value="1"/>
</dbReference>
<keyword evidence="7" id="KW-1185">Reference proteome</keyword>
<keyword evidence="3 5" id="KW-1133">Transmembrane helix</keyword>
<dbReference type="InterPro" id="IPR001046">
    <property type="entry name" value="NRAMP_fam"/>
</dbReference>
<feature type="transmembrane region" description="Helical" evidence="5">
    <location>
        <begin position="142"/>
        <end position="164"/>
    </location>
</feature>
<feature type="transmembrane region" description="Helical" evidence="5">
    <location>
        <begin position="426"/>
        <end position="451"/>
    </location>
</feature>
<protein>
    <submittedName>
        <fullName evidence="6">LAME_0F15082g1_1</fullName>
    </submittedName>
</protein>
<dbReference type="GO" id="GO:0005384">
    <property type="term" value="F:manganese ion transmembrane transporter activity"/>
    <property type="evidence" value="ECO:0007669"/>
    <property type="project" value="TreeGrafter"/>
</dbReference>
<sequence>MNQNLRFSPIEIKRLRRRCLSLSLSAADRFLSKFSFERFPCSGRLSLKAVCSQEFLFVKETSKSLSVKKRMTSTPSTNNGCRLPLVLGKHFPTIRNVAKSTKSVLIKYMKFVGPGLMVSVAYMDPGNYSTAVDAGATNRFALLFVILLSNLIAIFLQSLCIKLGTVTGLDLSRACRKYLPRWLNWTLYICAEAAIIATDVAEVIGSAVALNILIKVPLPAGVAITVIDVLFVMIAYKPGSSSMRFVRLFELAVAALVVGVCVCFCVQLAFLPRIPVREVFRGFAPSKEMFRNNGIYIATSVLGATVMPHSLFLGSALVQPRLLEYDEQNGNYSKLASVEVASVSSSSEKLSEDENLDKAYQNYKPSMSAINYALKYSISELAITLFTFALFVNSSILIISGATLYGSPEAAGADLYTIYHLLSNNLAPVVGTIFMLALLLSGQSAGIVCTIAGQIVSEGHINWKLKPWKRRIATRMISIIPCLAISLSVGRSALSQTLNASQVVLSLLLPFLTAPLIYFTCKKSVMKVEKLGNSGARPSSQPDIESGDTNIDMSNNWITSIVAVLIWLFISVLNVYAIVQLGLSHGDIN</sequence>
<dbReference type="OrthoDB" id="409173at2759"/>
<evidence type="ECO:0000256" key="3">
    <source>
        <dbReference type="ARBA" id="ARBA00022989"/>
    </source>
</evidence>
<comment type="subcellular location">
    <subcellularLocation>
        <location evidence="1">Membrane</location>
        <topology evidence="1">Multi-pass membrane protein</topology>
    </subcellularLocation>
</comment>
<reference evidence="7" key="1">
    <citation type="submission" date="2016-03" db="EMBL/GenBank/DDBJ databases">
        <authorList>
            <person name="Devillers Hugo."/>
        </authorList>
    </citation>
    <scope>NUCLEOTIDE SEQUENCE [LARGE SCALE GENOMIC DNA]</scope>
</reference>
<keyword evidence="4 5" id="KW-0472">Membrane</keyword>
<feature type="transmembrane region" description="Helical" evidence="5">
    <location>
        <begin position="248"/>
        <end position="274"/>
    </location>
</feature>
<dbReference type="NCBIfam" id="TIGR01197">
    <property type="entry name" value="nramp"/>
    <property type="match status" value="1"/>
</dbReference>
<dbReference type="GO" id="GO:0005886">
    <property type="term" value="C:plasma membrane"/>
    <property type="evidence" value="ECO:0007669"/>
    <property type="project" value="TreeGrafter"/>
</dbReference>
<accession>A0A1G4JY80</accession>
<organism evidence="6 7">
    <name type="scientific">Lachancea meyersii CBS 8951</name>
    <dbReference type="NCBI Taxonomy" id="1266667"/>
    <lineage>
        <taxon>Eukaryota</taxon>
        <taxon>Fungi</taxon>
        <taxon>Dikarya</taxon>
        <taxon>Ascomycota</taxon>
        <taxon>Saccharomycotina</taxon>
        <taxon>Saccharomycetes</taxon>
        <taxon>Saccharomycetales</taxon>
        <taxon>Saccharomycetaceae</taxon>
        <taxon>Lachancea</taxon>
    </lineage>
</organism>
<dbReference type="NCBIfam" id="NF037982">
    <property type="entry name" value="Nramp_1"/>
    <property type="match status" value="1"/>
</dbReference>
<feature type="transmembrane region" description="Helical" evidence="5">
    <location>
        <begin position="557"/>
        <end position="579"/>
    </location>
</feature>
<evidence type="ECO:0000256" key="4">
    <source>
        <dbReference type="ARBA" id="ARBA00023136"/>
    </source>
</evidence>
<feature type="transmembrane region" description="Helical" evidence="5">
    <location>
        <begin position="500"/>
        <end position="521"/>
    </location>
</feature>
<evidence type="ECO:0000256" key="1">
    <source>
        <dbReference type="ARBA" id="ARBA00004141"/>
    </source>
</evidence>
<dbReference type="PANTHER" id="PTHR11706">
    <property type="entry name" value="SOLUTE CARRIER PROTEIN FAMILY 11 MEMBER"/>
    <property type="match status" value="1"/>
</dbReference>
<name>A0A1G4JY80_9SACH</name>
<dbReference type="GO" id="GO:0030026">
    <property type="term" value="P:intracellular manganese ion homeostasis"/>
    <property type="evidence" value="ECO:0007669"/>
    <property type="project" value="TreeGrafter"/>
</dbReference>
<evidence type="ECO:0000256" key="5">
    <source>
        <dbReference type="SAM" id="Phobius"/>
    </source>
</evidence>
<dbReference type="GO" id="GO:0034755">
    <property type="term" value="P:iron ion transmembrane transport"/>
    <property type="evidence" value="ECO:0007669"/>
    <property type="project" value="TreeGrafter"/>
</dbReference>
<evidence type="ECO:0000256" key="2">
    <source>
        <dbReference type="ARBA" id="ARBA00022692"/>
    </source>
</evidence>
<dbReference type="AlphaFoldDB" id="A0A1G4JY80"/>
<feature type="transmembrane region" description="Helical" evidence="5">
    <location>
        <begin position="381"/>
        <end position="406"/>
    </location>
</feature>
<dbReference type="Proteomes" id="UP000191144">
    <property type="component" value="Chromosome F"/>
</dbReference>
<feature type="transmembrane region" description="Helical" evidence="5">
    <location>
        <begin position="472"/>
        <end position="494"/>
    </location>
</feature>
<dbReference type="PRINTS" id="PR00447">
    <property type="entry name" value="NATRESASSCMP"/>
</dbReference>